<feature type="signal peptide" evidence="6">
    <location>
        <begin position="1"/>
        <end position="21"/>
    </location>
</feature>
<organism evidence="8 9">
    <name type="scientific">Oryzias melastigma</name>
    <name type="common">Marine medaka</name>
    <dbReference type="NCBI Taxonomy" id="30732"/>
    <lineage>
        <taxon>Eukaryota</taxon>
        <taxon>Metazoa</taxon>
        <taxon>Chordata</taxon>
        <taxon>Craniata</taxon>
        <taxon>Vertebrata</taxon>
        <taxon>Euteleostomi</taxon>
        <taxon>Actinopterygii</taxon>
        <taxon>Neopterygii</taxon>
        <taxon>Teleostei</taxon>
        <taxon>Neoteleostei</taxon>
        <taxon>Acanthomorphata</taxon>
        <taxon>Ovalentaria</taxon>
        <taxon>Atherinomorphae</taxon>
        <taxon>Beloniformes</taxon>
        <taxon>Adrianichthyidae</taxon>
        <taxon>Oryziinae</taxon>
        <taxon>Oryzias</taxon>
    </lineage>
</organism>
<proteinExistence type="predicted"/>
<feature type="domain" description="Ig-like" evidence="7">
    <location>
        <begin position="18"/>
        <end position="127"/>
    </location>
</feature>
<dbReference type="RefSeq" id="XP_024143271.1">
    <property type="nucleotide sequence ID" value="XM_024287503.2"/>
</dbReference>
<evidence type="ECO:0000313" key="8">
    <source>
        <dbReference type="Ensembl" id="ENSOMEP00000021140.1"/>
    </source>
</evidence>
<keyword evidence="5" id="KW-1133">Transmembrane helix</keyword>
<sequence length="345" mass="38990">MSNMWILCSVLFLVLFGSSVSRTSDLDVTAEPGNDVTLRCGDTNINEVLVLMLTRSDLQEDKYVFFYRDNQVDLKYQHESFKNRVSLKNSQMKDGDLSVVLENVKTEDSGTYQCRVVNENDPQRELTLISSIRLMVIPPSGLITAEPGDDVTLRCEDTSITKVLVLNWTRTDLQKNRGYVSFRMKTPADPEGQPESFKNRVSLLDSQINDGNLSMVLKNVEIEDSGTYQCKVNYENGPSGDHLKLISTINLQVSPGNTEGIHWGYFGLIVVVVLICCCCSCWFFFRISNKKERPKSAPVIFMPTDDIQSTEKCIDETHKENTDQESEDLISFSGLDSDDRNDENI</sequence>
<dbReference type="InterPro" id="IPR003598">
    <property type="entry name" value="Ig_sub2"/>
</dbReference>
<keyword evidence="9" id="KW-1185">Reference proteome</keyword>
<dbReference type="PANTHER" id="PTHR24100:SF151">
    <property type="entry name" value="ICOS LIGAND"/>
    <property type="match status" value="1"/>
</dbReference>
<evidence type="ECO:0000256" key="1">
    <source>
        <dbReference type="ARBA" id="ARBA00004370"/>
    </source>
</evidence>
<keyword evidence="6" id="KW-0732">Signal</keyword>
<feature type="region of interest" description="Disordered" evidence="4">
    <location>
        <begin position="315"/>
        <end position="345"/>
    </location>
</feature>
<comment type="subcellular location">
    <subcellularLocation>
        <location evidence="1">Membrane</location>
    </subcellularLocation>
</comment>
<dbReference type="SMART" id="SM00409">
    <property type="entry name" value="IG"/>
    <property type="match status" value="2"/>
</dbReference>
<dbReference type="InterPro" id="IPR013783">
    <property type="entry name" value="Ig-like_fold"/>
</dbReference>
<dbReference type="InterPro" id="IPR003599">
    <property type="entry name" value="Ig_sub"/>
</dbReference>
<dbReference type="Gene3D" id="2.60.40.10">
    <property type="entry name" value="Immunoglobulins"/>
    <property type="match status" value="2"/>
</dbReference>
<feature type="transmembrane region" description="Helical" evidence="5">
    <location>
        <begin position="263"/>
        <end position="285"/>
    </location>
</feature>
<keyword evidence="5" id="KW-0812">Transmembrane</keyword>
<keyword evidence="3" id="KW-0393">Immunoglobulin domain</keyword>
<dbReference type="InterPro" id="IPR036179">
    <property type="entry name" value="Ig-like_dom_sf"/>
</dbReference>
<dbReference type="PROSITE" id="PS50835">
    <property type="entry name" value="IG_LIKE"/>
    <property type="match status" value="2"/>
</dbReference>
<evidence type="ECO:0000313" key="9">
    <source>
        <dbReference type="Proteomes" id="UP000261560"/>
    </source>
</evidence>
<dbReference type="OMA" id="KCIDETH"/>
<dbReference type="GO" id="GO:0005102">
    <property type="term" value="F:signaling receptor binding"/>
    <property type="evidence" value="ECO:0007669"/>
    <property type="project" value="TreeGrafter"/>
</dbReference>
<evidence type="ECO:0000256" key="4">
    <source>
        <dbReference type="SAM" id="MobiDB-lite"/>
    </source>
</evidence>
<evidence type="ECO:0000256" key="2">
    <source>
        <dbReference type="ARBA" id="ARBA00023136"/>
    </source>
</evidence>
<dbReference type="PANTHER" id="PTHR24100">
    <property type="entry name" value="BUTYROPHILIN"/>
    <property type="match status" value="1"/>
</dbReference>
<dbReference type="GO" id="GO:0009897">
    <property type="term" value="C:external side of plasma membrane"/>
    <property type="evidence" value="ECO:0007669"/>
    <property type="project" value="TreeGrafter"/>
</dbReference>
<dbReference type="GO" id="GO:0050852">
    <property type="term" value="P:T cell receptor signaling pathway"/>
    <property type="evidence" value="ECO:0007669"/>
    <property type="project" value="TreeGrafter"/>
</dbReference>
<dbReference type="KEGG" id="oml:112155696"/>
<evidence type="ECO:0000256" key="5">
    <source>
        <dbReference type="SAM" id="Phobius"/>
    </source>
</evidence>
<accession>A0A3B3CUW5</accession>
<dbReference type="AlphaFoldDB" id="A0A3B3CUW5"/>
<dbReference type="GeneID" id="112155696"/>
<dbReference type="PaxDb" id="30732-ENSOMEP00000021140"/>
<evidence type="ECO:0000259" key="7">
    <source>
        <dbReference type="PROSITE" id="PS50835"/>
    </source>
</evidence>
<evidence type="ECO:0000256" key="6">
    <source>
        <dbReference type="SAM" id="SignalP"/>
    </source>
</evidence>
<reference evidence="8" key="1">
    <citation type="submission" date="2025-08" db="UniProtKB">
        <authorList>
            <consortium name="Ensembl"/>
        </authorList>
    </citation>
    <scope>IDENTIFICATION</scope>
</reference>
<feature type="chain" id="PRO_5017188282" evidence="6">
    <location>
        <begin position="22"/>
        <end position="345"/>
    </location>
</feature>
<protein>
    <submittedName>
        <fullName evidence="8">V-set and immunoglobulin domain-containing protein 1-like</fullName>
    </submittedName>
</protein>
<dbReference type="Proteomes" id="UP000261560">
    <property type="component" value="Unplaced"/>
</dbReference>
<evidence type="ECO:0000256" key="3">
    <source>
        <dbReference type="ARBA" id="ARBA00023319"/>
    </source>
</evidence>
<dbReference type="Ensembl" id="ENSOMET00000036462.1">
    <property type="protein sequence ID" value="ENSOMEP00000021140.1"/>
    <property type="gene ID" value="ENSOMEG00000023027.1"/>
</dbReference>
<dbReference type="InterPro" id="IPR013106">
    <property type="entry name" value="Ig_V-set"/>
</dbReference>
<keyword evidence="2 5" id="KW-0472">Membrane</keyword>
<reference evidence="8" key="2">
    <citation type="submission" date="2025-09" db="UniProtKB">
        <authorList>
            <consortium name="Ensembl"/>
        </authorList>
    </citation>
    <scope>IDENTIFICATION</scope>
</reference>
<dbReference type="InterPro" id="IPR007110">
    <property type="entry name" value="Ig-like_dom"/>
</dbReference>
<dbReference type="OrthoDB" id="10012075at2759"/>
<feature type="domain" description="Ig-like" evidence="7">
    <location>
        <begin position="138"/>
        <end position="247"/>
    </location>
</feature>
<dbReference type="SMART" id="SM00408">
    <property type="entry name" value="IGc2"/>
    <property type="match status" value="2"/>
</dbReference>
<dbReference type="GeneTree" id="ENSGT01030000234777"/>
<dbReference type="SUPFAM" id="SSF48726">
    <property type="entry name" value="Immunoglobulin"/>
    <property type="match status" value="2"/>
</dbReference>
<dbReference type="Pfam" id="PF07686">
    <property type="entry name" value="V-set"/>
    <property type="match status" value="2"/>
</dbReference>
<dbReference type="GO" id="GO:0001817">
    <property type="term" value="P:regulation of cytokine production"/>
    <property type="evidence" value="ECO:0007669"/>
    <property type="project" value="TreeGrafter"/>
</dbReference>
<dbReference type="SMART" id="SM00406">
    <property type="entry name" value="IGv"/>
    <property type="match status" value="2"/>
</dbReference>
<dbReference type="InterPro" id="IPR050504">
    <property type="entry name" value="IgSF_BTN/MOG"/>
</dbReference>
<name>A0A3B3CUW5_ORYME</name>